<evidence type="ECO:0000313" key="2">
    <source>
        <dbReference type="Proteomes" id="UP000076967"/>
    </source>
</evidence>
<protein>
    <submittedName>
        <fullName evidence="1">Uncharacterized protein</fullName>
    </submittedName>
</protein>
<dbReference type="Proteomes" id="UP000076967">
    <property type="component" value="Unassembled WGS sequence"/>
</dbReference>
<accession>A0A168M3K2</accession>
<dbReference type="AlphaFoldDB" id="A0A168M3K2"/>
<evidence type="ECO:0000313" key="1">
    <source>
        <dbReference type="EMBL" id="OAB44178.1"/>
    </source>
</evidence>
<name>A0A168M3K2_9BACL</name>
<dbReference type="EMBL" id="LVJH01000007">
    <property type="protein sequence ID" value="OAB44178.1"/>
    <property type="molecule type" value="Genomic_DNA"/>
</dbReference>
<sequence length="81" mass="9778">MNDIIDFLEEEEDHTFDQYLIENEAIDEIRLNLISLDSNYFDNEYGTETKIYDDAVKMIKEKFKDFILDSQAYYHLAERII</sequence>
<dbReference type="STRING" id="494026.PGLA_05775"/>
<proteinExistence type="predicted"/>
<organism evidence="1 2">
    <name type="scientific">Paenibacillus glacialis</name>
    <dbReference type="NCBI Taxonomy" id="494026"/>
    <lineage>
        <taxon>Bacteria</taxon>
        <taxon>Bacillati</taxon>
        <taxon>Bacillota</taxon>
        <taxon>Bacilli</taxon>
        <taxon>Bacillales</taxon>
        <taxon>Paenibacillaceae</taxon>
        <taxon>Paenibacillus</taxon>
    </lineage>
</organism>
<dbReference type="OrthoDB" id="9949490at2"/>
<reference evidence="1 2" key="1">
    <citation type="submission" date="2016-03" db="EMBL/GenBank/DDBJ databases">
        <title>Draft genome sequence of Paenibacillus glacialis DSM 22343.</title>
        <authorList>
            <person name="Shin S.-K."/>
            <person name="Yi H."/>
        </authorList>
    </citation>
    <scope>NUCLEOTIDE SEQUENCE [LARGE SCALE GENOMIC DNA]</scope>
    <source>
        <strain evidence="1 2">DSM 22343</strain>
    </source>
</reference>
<gene>
    <name evidence="1" type="ORF">PGLA_05775</name>
</gene>
<comment type="caution">
    <text evidence="1">The sequence shown here is derived from an EMBL/GenBank/DDBJ whole genome shotgun (WGS) entry which is preliminary data.</text>
</comment>
<keyword evidence="2" id="KW-1185">Reference proteome</keyword>
<dbReference type="RefSeq" id="WP_068530097.1">
    <property type="nucleotide sequence ID" value="NZ_LVJH01000007.1"/>
</dbReference>